<dbReference type="GO" id="GO:0003729">
    <property type="term" value="F:mRNA binding"/>
    <property type="evidence" value="ECO:0007669"/>
    <property type="project" value="TreeGrafter"/>
</dbReference>
<dbReference type="InterPro" id="IPR000504">
    <property type="entry name" value="RRM_dom"/>
</dbReference>
<feature type="region of interest" description="Disordered" evidence="3">
    <location>
        <begin position="18"/>
        <end position="53"/>
    </location>
</feature>
<dbReference type="GO" id="GO:0006406">
    <property type="term" value="P:mRNA export from nucleus"/>
    <property type="evidence" value="ECO:0007669"/>
    <property type="project" value="TreeGrafter"/>
</dbReference>
<evidence type="ECO:0000313" key="6">
    <source>
        <dbReference type="Proteomes" id="UP000688137"/>
    </source>
</evidence>
<evidence type="ECO:0000259" key="4">
    <source>
        <dbReference type="PROSITE" id="PS50102"/>
    </source>
</evidence>
<comment type="caution">
    <text evidence="5">The sequence shown here is derived from an EMBL/GenBank/DDBJ whole genome shotgun (WGS) entry which is preliminary data.</text>
</comment>
<accession>A0A8S1LAG4</accession>
<evidence type="ECO:0000313" key="5">
    <source>
        <dbReference type="EMBL" id="CAD8063185.1"/>
    </source>
</evidence>
<dbReference type="EMBL" id="CAJJDM010000033">
    <property type="protein sequence ID" value="CAD8063185.1"/>
    <property type="molecule type" value="Genomic_DNA"/>
</dbReference>
<dbReference type="PROSITE" id="PS50102">
    <property type="entry name" value="RRM"/>
    <property type="match status" value="1"/>
</dbReference>
<dbReference type="Proteomes" id="UP000688137">
    <property type="component" value="Unassembled WGS sequence"/>
</dbReference>
<evidence type="ECO:0000256" key="1">
    <source>
        <dbReference type="ARBA" id="ARBA00022884"/>
    </source>
</evidence>
<gene>
    <name evidence="5" type="ORF">PPRIM_AZ9-3.1.T0340192</name>
</gene>
<keyword evidence="1 2" id="KW-0694">RNA-binding</keyword>
<keyword evidence="6" id="KW-1185">Reference proteome</keyword>
<name>A0A8S1LAG4_PARPR</name>
<dbReference type="InterPro" id="IPR051229">
    <property type="entry name" value="ALYREF_mRNA_export"/>
</dbReference>
<dbReference type="Pfam" id="PF00076">
    <property type="entry name" value="RRM_1"/>
    <property type="match status" value="1"/>
</dbReference>
<organism evidence="5 6">
    <name type="scientific">Paramecium primaurelia</name>
    <dbReference type="NCBI Taxonomy" id="5886"/>
    <lineage>
        <taxon>Eukaryota</taxon>
        <taxon>Sar</taxon>
        <taxon>Alveolata</taxon>
        <taxon>Ciliophora</taxon>
        <taxon>Intramacronucleata</taxon>
        <taxon>Oligohymenophorea</taxon>
        <taxon>Peniculida</taxon>
        <taxon>Parameciidae</taxon>
        <taxon>Paramecium</taxon>
    </lineage>
</organism>
<dbReference type="AlphaFoldDB" id="A0A8S1LAG4"/>
<protein>
    <recommendedName>
        <fullName evidence="4">RRM domain-containing protein</fullName>
    </recommendedName>
</protein>
<sequence>MSKKEDIIEINLEEKIQQDKRNKQNMKKGYQEKRQKLQAFTNDRHRNDNRNPGAIVDITNLHYSVTNDELKELAQQFGKIRRAQVEWDKMGRSLEQGYIEFFYVSDAKKAVESLNNTTIESLPMKAQLRDSTIRRSMFKR</sequence>
<dbReference type="SMART" id="SM00360">
    <property type="entry name" value="RRM"/>
    <property type="match status" value="1"/>
</dbReference>
<dbReference type="PANTHER" id="PTHR19965:SF35">
    <property type="entry name" value="RNA ANNEALING PROTEIN YRA1"/>
    <property type="match status" value="1"/>
</dbReference>
<evidence type="ECO:0000256" key="2">
    <source>
        <dbReference type="PROSITE-ProRule" id="PRU00176"/>
    </source>
</evidence>
<reference evidence="5" key="1">
    <citation type="submission" date="2021-01" db="EMBL/GenBank/DDBJ databases">
        <authorList>
            <consortium name="Genoscope - CEA"/>
            <person name="William W."/>
        </authorList>
    </citation>
    <scope>NUCLEOTIDE SEQUENCE</scope>
</reference>
<dbReference type="GO" id="GO:0005634">
    <property type="term" value="C:nucleus"/>
    <property type="evidence" value="ECO:0007669"/>
    <property type="project" value="TreeGrafter"/>
</dbReference>
<evidence type="ECO:0000256" key="3">
    <source>
        <dbReference type="SAM" id="MobiDB-lite"/>
    </source>
</evidence>
<feature type="domain" description="RRM" evidence="4">
    <location>
        <begin position="54"/>
        <end position="131"/>
    </location>
</feature>
<proteinExistence type="predicted"/>
<dbReference type="PANTHER" id="PTHR19965">
    <property type="entry name" value="RNA AND EXPORT FACTOR BINDING PROTEIN"/>
    <property type="match status" value="1"/>
</dbReference>
<dbReference type="OMA" id="RAQVEWD"/>